<sequence length="395" mass="46586">MNANSQLLPPPKPIMVPLLRFQLAFHLDYSLLSTTHPFNLASYQGAKFLLSHKSDNTMSQQVKFIMETYQQLIVDLKARFKRTLTTKEDFEASIRMNEDGFFLSLFQLIYEAQMNMQVSLTKFFWRKREDLLKMNRVTSLDKAPLRALTNLHALQAETLTSMLHVVYLQAFEYLPFDERVYRSMVERELRNYRLMKEFQRSEFASLQRQAHLMESPFTKIMDGLVGRRAQYKEECEKRSKEQIKKFLEQVLALKVKSLNLRPQKASLPAPKYPKFAWSDVCPDDHNFPSSPQELFNFDNPESCFSFLDNSHILPTRIPKQHNTRSCHTTRTHPSHGNLITIFHYLAQRTGFQLHHFVSWMLSPNRMTNNAKKPYISYEEMNACIFYHNDKNHLLL</sequence>
<dbReference type="Proteomes" id="UP000785679">
    <property type="component" value="Unassembled WGS sequence"/>
</dbReference>
<reference evidence="1" key="1">
    <citation type="submission" date="2019-06" db="EMBL/GenBank/DDBJ databases">
        <authorList>
            <person name="Zheng W."/>
        </authorList>
    </citation>
    <scope>NUCLEOTIDE SEQUENCE</scope>
    <source>
        <strain evidence="1">QDHG01</strain>
    </source>
</reference>
<dbReference type="AlphaFoldDB" id="A0A8J8NN61"/>
<keyword evidence="2" id="KW-1185">Reference proteome</keyword>
<comment type="caution">
    <text evidence="1">The sequence shown here is derived from an EMBL/GenBank/DDBJ whole genome shotgun (WGS) entry which is preliminary data.</text>
</comment>
<gene>
    <name evidence="1" type="ORF">FGO68_gene8903</name>
</gene>
<protein>
    <submittedName>
        <fullName evidence="1">Uncharacterized protein</fullName>
    </submittedName>
</protein>
<evidence type="ECO:0000313" key="1">
    <source>
        <dbReference type="EMBL" id="TNV77864.1"/>
    </source>
</evidence>
<accession>A0A8J8NN61</accession>
<name>A0A8J8NN61_HALGN</name>
<evidence type="ECO:0000313" key="2">
    <source>
        <dbReference type="Proteomes" id="UP000785679"/>
    </source>
</evidence>
<dbReference type="EMBL" id="RRYP01011246">
    <property type="protein sequence ID" value="TNV77864.1"/>
    <property type="molecule type" value="Genomic_DNA"/>
</dbReference>
<organism evidence="1 2">
    <name type="scientific">Halteria grandinella</name>
    <dbReference type="NCBI Taxonomy" id="5974"/>
    <lineage>
        <taxon>Eukaryota</taxon>
        <taxon>Sar</taxon>
        <taxon>Alveolata</taxon>
        <taxon>Ciliophora</taxon>
        <taxon>Intramacronucleata</taxon>
        <taxon>Spirotrichea</taxon>
        <taxon>Stichotrichia</taxon>
        <taxon>Sporadotrichida</taxon>
        <taxon>Halteriidae</taxon>
        <taxon>Halteria</taxon>
    </lineage>
</organism>
<proteinExistence type="predicted"/>